<gene>
    <name evidence="1" type="ORF">ACFQL7_25555</name>
    <name evidence="2" type="ORF">ACFQL7_27300</name>
</gene>
<dbReference type="RefSeq" id="WP_368409223.1">
    <property type="nucleotide sequence ID" value="NZ_CP109982.1"/>
</dbReference>
<dbReference type="EMBL" id="JBHTAX010000006">
    <property type="protein sequence ID" value="MFC7192842.1"/>
    <property type="molecule type" value="Genomic_DNA"/>
</dbReference>
<evidence type="ECO:0000313" key="2">
    <source>
        <dbReference type="EMBL" id="MFC7193119.1"/>
    </source>
</evidence>
<protein>
    <submittedName>
        <fullName evidence="2">MarR family transcriptional regulator</fullName>
    </submittedName>
</protein>
<dbReference type="GeneID" id="76202632"/>
<reference evidence="2" key="1">
    <citation type="journal article" date="2014" name="Int. J. Syst. Evol. Microbiol.">
        <title>Complete genome sequence of Corynebacterium casei LMG S-19264T (=DSM 44701T), isolated from a smear-ripened cheese.</title>
        <authorList>
            <consortium name="US DOE Joint Genome Institute (JGI-PGF)"/>
            <person name="Walter F."/>
            <person name="Albersmeier A."/>
            <person name="Kalinowski J."/>
            <person name="Ruckert C."/>
        </authorList>
    </citation>
    <scope>NUCLEOTIDE SEQUENCE [LARGE SCALE GENOMIC DNA]</scope>
    <source>
        <strain evidence="2">NBRC 107106</strain>
    </source>
</reference>
<reference evidence="3" key="2">
    <citation type="journal article" date="2019" name="Int. J. Syst. Evol. Microbiol.">
        <title>The Global Catalogue of Microorganisms (GCM) 10K type strain sequencing project: providing services to taxonomists for standard genome sequencing and annotation.</title>
        <authorList>
            <consortium name="The Broad Institute Genomics Platform"/>
            <consortium name="The Broad Institute Genome Sequencing Center for Infectious Disease"/>
            <person name="Wu L."/>
            <person name="Ma J."/>
        </authorList>
    </citation>
    <scope>NUCLEOTIDE SEQUENCE [LARGE SCALE GENOMIC DNA]</scope>
    <source>
        <strain evidence="3">RDMS1</strain>
    </source>
</reference>
<organism evidence="2 3">
    <name type="scientific">Halocatena marina</name>
    <dbReference type="NCBI Taxonomy" id="2934937"/>
    <lineage>
        <taxon>Archaea</taxon>
        <taxon>Methanobacteriati</taxon>
        <taxon>Methanobacteriota</taxon>
        <taxon>Stenosarchaea group</taxon>
        <taxon>Halobacteria</taxon>
        <taxon>Halobacteriales</taxon>
        <taxon>Natronomonadaceae</taxon>
        <taxon>Halocatena</taxon>
    </lineage>
</organism>
<evidence type="ECO:0000313" key="3">
    <source>
        <dbReference type="Proteomes" id="UP001596417"/>
    </source>
</evidence>
<dbReference type="Proteomes" id="UP001596417">
    <property type="component" value="Unassembled WGS sequence"/>
</dbReference>
<comment type="caution">
    <text evidence="2">The sequence shown here is derived from an EMBL/GenBank/DDBJ whole genome shotgun (WGS) entry which is preliminary data.</text>
</comment>
<reference evidence="2" key="3">
    <citation type="submission" date="2024-09" db="EMBL/GenBank/DDBJ databases">
        <authorList>
            <person name="Sun Q."/>
        </authorList>
    </citation>
    <scope>NUCLEOTIDE SEQUENCE</scope>
    <source>
        <strain evidence="2">NBRC 107106</strain>
    </source>
</reference>
<proteinExistence type="predicted"/>
<name>A0ABD5YV55_9EURY</name>
<evidence type="ECO:0000313" key="1">
    <source>
        <dbReference type="EMBL" id="MFC7192842.1"/>
    </source>
</evidence>
<keyword evidence="3" id="KW-1185">Reference proteome</keyword>
<dbReference type="EMBL" id="JBHTAX010000006">
    <property type="protein sequence ID" value="MFC7193119.1"/>
    <property type="molecule type" value="Genomic_DNA"/>
</dbReference>
<sequence>MDDSRDMVNETYSPSSEENQILALLQDGRDSDEPWGRANPLYFRERSSFDKGQVEYALSNLRKAGWITRLNSGLYEFVEDPREDGED</sequence>
<accession>A0ABD5YV55</accession>
<dbReference type="AlphaFoldDB" id="A0ABD5YV55"/>